<dbReference type="PROSITE" id="PS50005">
    <property type="entry name" value="TPR"/>
    <property type="match status" value="1"/>
</dbReference>
<dbReference type="Pfam" id="PF00534">
    <property type="entry name" value="Glycos_transf_1"/>
    <property type="match status" value="1"/>
</dbReference>
<evidence type="ECO:0000256" key="7">
    <source>
        <dbReference type="PROSITE-ProRule" id="PRU00339"/>
    </source>
</evidence>
<dbReference type="Gene3D" id="3.40.50.2000">
    <property type="entry name" value="Glycogen Phosphorylase B"/>
    <property type="match status" value="2"/>
</dbReference>
<comment type="similarity">
    <text evidence="2">Belongs to the CDP-glycerol glycerophosphotransferase family.</text>
</comment>
<protein>
    <submittedName>
        <fullName evidence="9">Glycosyltransferase</fullName>
    </submittedName>
</protein>
<keyword evidence="7" id="KW-0802">TPR repeat</keyword>
<proteinExistence type="inferred from homology"/>
<reference evidence="9 10" key="1">
    <citation type="submission" date="2019-07" db="EMBL/GenBank/DDBJ databases">
        <title>Complete Genome Sequence of drought tolerant Plant Growth-Promoting Rhizobacterium Glutamicibacter halophytocola DR408.</title>
        <authorList>
            <person name="Nishu S.D."/>
            <person name="Lee T.K."/>
        </authorList>
    </citation>
    <scope>NUCLEOTIDE SEQUENCE [LARGE SCALE GENOMIC DNA]</scope>
    <source>
        <strain evidence="9 10">DR408</strain>
    </source>
</reference>
<evidence type="ECO:0000256" key="4">
    <source>
        <dbReference type="ARBA" id="ARBA00022679"/>
    </source>
</evidence>
<dbReference type="Gene3D" id="3.40.50.12580">
    <property type="match status" value="1"/>
</dbReference>
<dbReference type="CDD" id="cd03811">
    <property type="entry name" value="GT4_GT28_WabH-like"/>
    <property type="match status" value="1"/>
</dbReference>
<dbReference type="Gene3D" id="1.25.40.10">
    <property type="entry name" value="Tetratricopeptide repeat domain"/>
    <property type="match status" value="3"/>
</dbReference>
<dbReference type="InterPro" id="IPR043149">
    <property type="entry name" value="TagF_N"/>
</dbReference>
<dbReference type="SMART" id="SM00028">
    <property type="entry name" value="TPR"/>
    <property type="match status" value="8"/>
</dbReference>
<evidence type="ECO:0000259" key="8">
    <source>
        <dbReference type="Pfam" id="PF00534"/>
    </source>
</evidence>
<dbReference type="InterPro" id="IPR019734">
    <property type="entry name" value="TPR_rpt"/>
</dbReference>
<accession>A0ABX5Y4P0</accession>
<dbReference type="InterPro" id="IPR007554">
    <property type="entry name" value="Glycerophosphate_synth"/>
</dbReference>
<dbReference type="Gene3D" id="3.40.50.11820">
    <property type="match status" value="1"/>
</dbReference>
<feature type="domain" description="Glycosyl transferase family 1" evidence="8">
    <location>
        <begin position="1110"/>
        <end position="1236"/>
    </location>
</feature>
<evidence type="ECO:0000256" key="3">
    <source>
        <dbReference type="ARBA" id="ARBA00022475"/>
    </source>
</evidence>
<dbReference type="PANTHER" id="PTHR37316">
    <property type="entry name" value="TEICHOIC ACID GLYCEROL-PHOSPHATE PRIMASE"/>
    <property type="match status" value="1"/>
</dbReference>
<comment type="subcellular location">
    <subcellularLocation>
        <location evidence="1">Cell membrane</location>
        <topology evidence="1">Peripheral membrane protein</topology>
    </subcellularLocation>
</comment>
<evidence type="ECO:0000313" key="9">
    <source>
        <dbReference type="EMBL" id="QDY65069.1"/>
    </source>
</evidence>
<dbReference type="Pfam" id="PF13432">
    <property type="entry name" value="TPR_16"/>
    <property type="match status" value="2"/>
</dbReference>
<dbReference type="RefSeq" id="WP_146274974.1">
    <property type="nucleotide sequence ID" value="NZ_CP042260.1"/>
</dbReference>
<dbReference type="SUPFAM" id="SSF48452">
    <property type="entry name" value="TPR-like"/>
    <property type="match status" value="1"/>
</dbReference>
<name>A0ABX5Y4P0_9MICC</name>
<dbReference type="InterPro" id="IPR011990">
    <property type="entry name" value="TPR-like_helical_dom_sf"/>
</dbReference>
<gene>
    <name evidence="9" type="ORF">FQA45_01375</name>
</gene>
<evidence type="ECO:0000256" key="1">
    <source>
        <dbReference type="ARBA" id="ARBA00004202"/>
    </source>
</evidence>
<keyword evidence="3" id="KW-1003">Cell membrane</keyword>
<evidence type="ECO:0000256" key="2">
    <source>
        <dbReference type="ARBA" id="ARBA00010488"/>
    </source>
</evidence>
<dbReference type="Pfam" id="PF14559">
    <property type="entry name" value="TPR_19"/>
    <property type="match status" value="1"/>
</dbReference>
<sequence>MIKNLVIEAATKRAQYLGKSQKWDEAAREFEKIAHSVGDTDARACYLYGNSLFQLQRYADSLKWTQRAVDLDSSNPRWYVRLGALLERAKRHGEAATAYKCAHELDSQTLEWQLRLARALVNNKNFEEAREVLVSANHQHPNSAEVTRELIRITLLKSPTWQRIEALESGLAADSTVSDWHERLGTEYRSLGQYERSAMHHLSAATAGSADESNLFGYVLAKYKEDPNFFSNPIPNVFPTKGRTTEQLVLDAGNWFYNKGEWIIAHDFLSESPERIHPDADSFYRTGLAADRCHRWETASRWLTTALEFNPQKSKWHYRLGLTLERQQKFAEAVEAYSAAVRMDSHSQPYWHYRIGYCLTKLDRVDEALEAFLQSGTNQSVLVDHVVNSESVELHEYDEKLYGANLRRLAKLNDAGAMHARGLDLLRQGQHSLAFEFLTGACLRDPDQNETWYFQKGLAAFACGNKRVALEAFLCGRTFATPHGISAEQYLKQKWRRDLMEYSEFFDVHPISQGSVLYESYFGSQISCNPLAIYKHLISAKEYQGLTHYWVVNEQTEIPEIVKNHEQTIVVKRGSRLFLKLLATSEVLINNVTFPHYFTRRDGQKYLNTWHGTPLKTLGKDIQTGFMEHANVSRNFMQATHLLAPNEHTEHVLVNRYDVEGLFTGQVVRTGTPRIDEILGADSEKTAAIRDSLGIHPDQKIVFYAPTWRGSLDTKYFDTDALLETLSTLNSRDDVALIFRAHHMTEKLLEGLDIDAIIAPQGISSNALLTVSDVLVTDYSSIFFDYLALNRPIIYHVPDLDEYKAERGLYLDLNELPGYVSRNRDELEEAMERALTDGTPDVVLHRQIVQQFAPYEDGSAAAKTARVLFDDHADNAVAAPAQEKPVLLFHQSLLPNGITSAFLNLVAAINPEEYRVVFLFDPAPFSKEPLRMEKFKELPDHVQVIARVGAHLTSLEERWVIDKFNAWHDWGSSEQERIYRSGFQREFRRLFGVASFATSIEFDGYAPFWSALMASSSDSATHISYMHNRIYKEWSTKYPELAGTMRINRWYDSLLSVSAATNEINREELSDVFAIAPTKFKSTNNLINTELIESLTTAELDSDLIEFIGESHEVWLSIGRMSPEKAHLKLFTAFKEHLVEKPTAKLILLGDGPLRSELELFISRNGLGEAILLAGQRSNPFPLMERCDGFVLGSDHEGQPMVLLEALTLGKRVLATDIVGNRGVLEPNFGLLVDNSVSGLVQGFHDMNTIDQFDRFDARSYCDEALKTTLNDYLEPVL</sequence>
<dbReference type="InterPro" id="IPR043148">
    <property type="entry name" value="TagF_C"/>
</dbReference>
<evidence type="ECO:0000256" key="6">
    <source>
        <dbReference type="ARBA" id="ARBA00023136"/>
    </source>
</evidence>
<keyword evidence="5" id="KW-0777">Teichoic acid biosynthesis</keyword>
<keyword evidence="10" id="KW-1185">Reference proteome</keyword>
<keyword evidence="6" id="KW-0472">Membrane</keyword>
<keyword evidence="4" id="KW-0808">Transferase</keyword>
<dbReference type="Proteomes" id="UP000320717">
    <property type="component" value="Chromosome"/>
</dbReference>
<feature type="repeat" description="TPR" evidence="7">
    <location>
        <begin position="314"/>
        <end position="347"/>
    </location>
</feature>
<dbReference type="InterPro" id="IPR001296">
    <property type="entry name" value="Glyco_trans_1"/>
</dbReference>
<dbReference type="EMBL" id="CP042260">
    <property type="protein sequence ID" value="QDY65069.1"/>
    <property type="molecule type" value="Genomic_DNA"/>
</dbReference>
<evidence type="ECO:0000256" key="5">
    <source>
        <dbReference type="ARBA" id="ARBA00022944"/>
    </source>
</evidence>
<evidence type="ECO:0000313" key="10">
    <source>
        <dbReference type="Proteomes" id="UP000320717"/>
    </source>
</evidence>
<dbReference type="PANTHER" id="PTHR37316:SF3">
    <property type="entry name" value="TEICHOIC ACID GLYCEROL-PHOSPHATE TRANSFERASE"/>
    <property type="match status" value="1"/>
</dbReference>
<dbReference type="InterPro" id="IPR051612">
    <property type="entry name" value="Teichoic_Acid_Biosynth"/>
</dbReference>
<organism evidence="9 10">
    <name type="scientific">Glutamicibacter halophytocola</name>
    <dbReference type="NCBI Taxonomy" id="1933880"/>
    <lineage>
        <taxon>Bacteria</taxon>
        <taxon>Bacillati</taxon>
        <taxon>Actinomycetota</taxon>
        <taxon>Actinomycetes</taxon>
        <taxon>Micrococcales</taxon>
        <taxon>Micrococcaceae</taxon>
        <taxon>Glutamicibacter</taxon>
    </lineage>
</organism>
<dbReference type="Pfam" id="PF04464">
    <property type="entry name" value="Glyphos_transf"/>
    <property type="match status" value="1"/>
</dbReference>
<dbReference type="SUPFAM" id="SSF53756">
    <property type="entry name" value="UDP-Glycosyltransferase/glycogen phosphorylase"/>
    <property type="match status" value="2"/>
</dbReference>